<evidence type="ECO:0000313" key="5">
    <source>
        <dbReference type="EMBL" id="SQF39615.1"/>
    </source>
</evidence>
<dbReference type="PANTHER" id="PTHR43792">
    <property type="entry name" value="GNAT FAMILY, PUTATIVE (AFU_ORTHOLOGUE AFUA_3G00765)-RELATED-RELATED"/>
    <property type="match status" value="1"/>
</dbReference>
<keyword evidence="6" id="KW-1185">Reference proteome</keyword>
<name>A0A2X3VPG4_9STRE</name>
<dbReference type="GO" id="GO:0005737">
    <property type="term" value="C:cytoplasm"/>
    <property type="evidence" value="ECO:0007669"/>
    <property type="project" value="TreeGrafter"/>
</dbReference>
<dbReference type="PROSITE" id="PS51186">
    <property type="entry name" value="GNAT"/>
    <property type="match status" value="1"/>
</dbReference>
<evidence type="ECO:0000256" key="2">
    <source>
        <dbReference type="ARBA" id="ARBA00023315"/>
    </source>
</evidence>
<dbReference type="InterPro" id="IPR000182">
    <property type="entry name" value="GNAT_dom"/>
</dbReference>
<dbReference type="InterPro" id="IPR051531">
    <property type="entry name" value="N-acetyltransferase"/>
</dbReference>
<dbReference type="OrthoDB" id="9798081at2"/>
<reference evidence="5 6" key="1">
    <citation type="submission" date="2018-06" db="EMBL/GenBank/DDBJ databases">
        <authorList>
            <consortium name="Pathogen Informatics"/>
            <person name="Doyle S."/>
        </authorList>
    </citation>
    <scope>NUCLEOTIDE SEQUENCE [LARGE SCALE GENOMIC DNA]</scope>
    <source>
        <strain evidence="5 6">NCTC12278</strain>
    </source>
</reference>
<dbReference type="RefSeq" id="WP_018029344.1">
    <property type="nucleotide sequence ID" value="NZ_LS483343.1"/>
</dbReference>
<dbReference type="AlphaFoldDB" id="A0A2X3VPG4"/>
<organism evidence="5 6">
    <name type="scientific">Streptococcus ferus</name>
    <dbReference type="NCBI Taxonomy" id="1345"/>
    <lineage>
        <taxon>Bacteria</taxon>
        <taxon>Bacillati</taxon>
        <taxon>Bacillota</taxon>
        <taxon>Bacilli</taxon>
        <taxon>Lactobacillales</taxon>
        <taxon>Streptococcaceae</taxon>
        <taxon>Streptococcus</taxon>
    </lineage>
</organism>
<dbReference type="InterPro" id="IPR016181">
    <property type="entry name" value="Acyl_CoA_acyltransferase"/>
</dbReference>
<protein>
    <submittedName>
        <fullName evidence="5">Putative acetyltransferase</fullName>
        <ecNumber evidence="5">2.3.1.-</ecNumber>
    </submittedName>
</protein>
<dbReference type="Pfam" id="PF13302">
    <property type="entry name" value="Acetyltransf_3"/>
    <property type="match status" value="1"/>
</dbReference>
<dbReference type="PANTHER" id="PTHR43792:SF8">
    <property type="entry name" value="[RIBOSOMAL PROTEIN US5]-ALANINE N-ACETYLTRANSFERASE"/>
    <property type="match status" value="1"/>
</dbReference>
<feature type="domain" description="N-acetyltransferase" evidence="4">
    <location>
        <begin position="12"/>
        <end position="171"/>
    </location>
</feature>
<gene>
    <name evidence="5" type="primary">ydaF_1</name>
    <name evidence="5" type="ORF">NCTC12278_00477</name>
</gene>
<comment type="similarity">
    <text evidence="3">Belongs to the acetyltransferase family. RimJ subfamily.</text>
</comment>
<dbReference type="Gene3D" id="3.40.630.30">
    <property type="match status" value="1"/>
</dbReference>
<dbReference type="GO" id="GO:0008999">
    <property type="term" value="F:protein-N-terminal-alanine acetyltransferase activity"/>
    <property type="evidence" value="ECO:0007669"/>
    <property type="project" value="TreeGrafter"/>
</dbReference>
<evidence type="ECO:0000256" key="3">
    <source>
        <dbReference type="ARBA" id="ARBA00038502"/>
    </source>
</evidence>
<dbReference type="EMBL" id="LS483343">
    <property type="protein sequence ID" value="SQF39615.1"/>
    <property type="molecule type" value="Genomic_DNA"/>
</dbReference>
<sequence>MNEFEKMDTKRLTLRPIRLSDAEAMYDYGHRPEVARLAGFPVNQSVEECQSFIQMDLDKSGDETKQRIYAICLKGQDKLMGTVNFAKAVKSDILEIGYVLHPDLWGQGLMPEAVSALIDFGFKELNLHKIEIAAYGHNPQSQRVAEKLGFQLEARLRQRMKIDDVYRDKLIFGLLREEWEETPDLAI</sequence>
<dbReference type="Proteomes" id="UP000249495">
    <property type="component" value="Chromosome 1"/>
</dbReference>
<dbReference type="KEGG" id="sfer:NCTC12278_00477"/>
<accession>A0A2X3VPG4</accession>
<keyword evidence="1 5" id="KW-0808">Transferase</keyword>
<proteinExistence type="inferred from homology"/>
<evidence type="ECO:0000256" key="1">
    <source>
        <dbReference type="ARBA" id="ARBA00022679"/>
    </source>
</evidence>
<evidence type="ECO:0000259" key="4">
    <source>
        <dbReference type="PROSITE" id="PS51186"/>
    </source>
</evidence>
<dbReference type="EC" id="2.3.1.-" evidence="5"/>
<dbReference type="SUPFAM" id="SSF55729">
    <property type="entry name" value="Acyl-CoA N-acyltransferases (Nat)"/>
    <property type="match status" value="1"/>
</dbReference>
<dbReference type="STRING" id="1123303.GCA_000372425_00013"/>
<keyword evidence="2 5" id="KW-0012">Acyltransferase</keyword>
<evidence type="ECO:0000313" key="6">
    <source>
        <dbReference type="Proteomes" id="UP000249495"/>
    </source>
</evidence>